<comment type="caution">
    <text evidence="1">The sequence shown here is derived from an EMBL/GenBank/DDBJ whole genome shotgun (WGS) entry which is preliminary data.</text>
</comment>
<dbReference type="InterPro" id="IPR010921">
    <property type="entry name" value="Trp_repressor/repl_initiator"/>
</dbReference>
<dbReference type="GO" id="GO:0043565">
    <property type="term" value="F:sequence-specific DNA binding"/>
    <property type="evidence" value="ECO:0007669"/>
    <property type="project" value="InterPro"/>
</dbReference>
<sequence length="144" mass="16607">MPLVSKRILDKKTEERMNRTLLEAISKLKSKEEITLFINDLLSPVERVMLAKRLAVAVLLTKGYDYKTIKDTVKVSQETISKVSITLNANIGYKLTIAKIAKSEANREFWEEIFRLHHRMATRDTFAPEPLLKKKLGHKKQTLV</sequence>
<dbReference type="InterPro" id="IPR000831">
    <property type="entry name" value="Trp_repress"/>
</dbReference>
<protein>
    <recommendedName>
        <fullName evidence="3">TrpR like protein, YerC/YecD</fullName>
    </recommendedName>
</protein>
<reference evidence="1 2" key="1">
    <citation type="journal article" date="2015" name="Nature">
        <title>rRNA introns, odd ribosomes, and small enigmatic genomes across a large radiation of phyla.</title>
        <authorList>
            <person name="Brown C.T."/>
            <person name="Hug L.A."/>
            <person name="Thomas B.C."/>
            <person name="Sharon I."/>
            <person name="Castelle C.J."/>
            <person name="Singh A."/>
            <person name="Wilkins M.J."/>
            <person name="Williams K.H."/>
            <person name="Banfield J.F."/>
        </authorList>
    </citation>
    <scope>NUCLEOTIDE SEQUENCE [LARGE SCALE GENOMIC DNA]</scope>
</reference>
<dbReference type="GO" id="GO:0003700">
    <property type="term" value="F:DNA-binding transcription factor activity"/>
    <property type="evidence" value="ECO:0007669"/>
    <property type="project" value="InterPro"/>
</dbReference>
<dbReference type="Proteomes" id="UP000034531">
    <property type="component" value="Unassembled WGS sequence"/>
</dbReference>
<organism evidence="1 2">
    <name type="scientific">Candidatus Curtissbacteria bacterium GW2011_GWA1_40_16</name>
    <dbReference type="NCBI Taxonomy" id="1618405"/>
    <lineage>
        <taxon>Bacteria</taxon>
        <taxon>Candidatus Curtissiibacteriota</taxon>
    </lineage>
</organism>
<dbReference type="Pfam" id="PF01371">
    <property type="entry name" value="Trp_repressor"/>
    <property type="match status" value="1"/>
</dbReference>
<accession>A0A0G0RET6</accession>
<dbReference type="NCBIfam" id="TIGR02531">
    <property type="entry name" value="yecD_yerC"/>
    <property type="match status" value="1"/>
</dbReference>
<dbReference type="AlphaFoldDB" id="A0A0G0RET6"/>
<name>A0A0G0RET6_9BACT</name>
<evidence type="ECO:0000313" key="1">
    <source>
        <dbReference type="EMBL" id="KKR51199.1"/>
    </source>
</evidence>
<evidence type="ECO:0008006" key="3">
    <source>
        <dbReference type="Google" id="ProtNLM"/>
    </source>
</evidence>
<dbReference type="PANTHER" id="PTHR40080">
    <property type="entry name" value="LMO1763 PROTEIN"/>
    <property type="match status" value="1"/>
</dbReference>
<dbReference type="EMBL" id="LBYI01000002">
    <property type="protein sequence ID" value="KKR51199.1"/>
    <property type="molecule type" value="Genomic_DNA"/>
</dbReference>
<evidence type="ECO:0000313" key="2">
    <source>
        <dbReference type="Proteomes" id="UP000034531"/>
    </source>
</evidence>
<proteinExistence type="predicted"/>
<dbReference type="PANTHER" id="PTHR40080:SF1">
    <property type="entry name" value="TRPR-LIKE PROTEIN YERC_YECD"/>
    <property type="match status" value="1"/>
</dbReference>
<gene>
    <name evidence="1" type="ORF">UT84_C0002G0060</name>
</gene>
<dbReference type="InterPro" id="IPR013368">
    <property type="entry name" value="YecD_YerC"/>
</dbReference>
<dbReference type="Gene3D" id="1.10.1270.10">
    <property type="entry name" value="TrpR-like"/>
    <property type="match status" value="1"/>
</dbReference>
<dbReference type="SUPFAM" id="SSF48295">
    <property type="entry name" value="TrpR-like"/>
    <property type="match status" value="1"/>
</dbReference>
<dbReference type="InterPro" id="IPR038116">
    <property type="entry name" value="TrpR-like_sf"/>
</dbReference>